<dbReference type="Gene3D" id="4.10.60.10">
    <property type="entry name" value="Zinc finger, CCHC-type"/>
    <property type="match status" value="1"/>
</dbReference>
<protein>
    <submittedName>
        <fullName evidence="1">Gag-Pol poly</fullName>
    </submittedName>
</protein>
<dbReference type="EMBL" id="CACRXK020045654">
    <property type="protein sequence ID" value="CAB4046091.1"/>
    <property type="molecule type" value="Genomic_DNA"/>
</dbReference>
<sequence length="227" mass="25598">MTESTDVFGKDGCVDILENDFLARYPLFSRRLDFFQSQQRNGQLFTDFLANLKELSKLADLDKLSVEEMFVFCALRGTTDTSLLDDFLELQNKSLKDIENAANIYESKLVSRSKLNGPPKDNVMRISTSNQRRYTKQKPRQDFKPEPAQSKTQLKRPTTVREMKERGLCTRCGKSGHLPIDCSYEKGVVCNHCGIKGHIAPACMGRGRVNAINERDASPSANSSFSD</sequence>
<name>A0A7D9KLJ9_PARCT</name>
<comment type="caution">
    <text evidence="1">The sequence shown here is derived from an EMBL/GenBank/DDBJ whole genome shotgun (WGS) entry which is preliminary data.</text>
</comment>
<organism evidence="1 2">
    <name type="scientific">Paramuricea clavata</name>
    <name type="common">Red gorgonian</name>
    <name type="synonym">Violescent sea-whip</name>
    <dbReference type="NCBI Taxonomy" id="317549"/>
    <lineage>
        <taxon>Eukaryota</taxon>
        <taxon>Metazoa</taxon>
        <taxon>Cnidaria</taxon>
        <taxon>Anthozoa</taxon>
        <taxon>Octocorallia</taxon>
        <taxon>Malacalcyonacea</taxon>
        <taxon>Plexauridae</taxon>
        <taxon>Paramuricea</taxon>
    </lineage>
</organism>
<dbReference type="InterPro" id="IPR001878">
    <property type="entry name" value="Znf_CCHC"/>
</dbReference>
<dbReference type="SMART" id="SM00343">
    <property type="entry name" value="ZnF_C2HC"/>
    <property type="match status" value="2"/>
</dbReference>
<dbReference type="SUPFAM" id="SSF57756">
    <property type="entry name" value="Retrovirus zinc finger-like domains"/>
    <property type="match status" value="1"/>
</dbReference>
<evidence type="ECO:0000313" key="2">
    <source>
        <dbReference type="Proteomes" id="UP001152795"/>
    </source>
</evidence>
<dbReference type="OrthoDB" id="8066276at2759"/>
<evidence type="ECO:0000313" key="1">
    <source>
        <dbReference type="EMBL" id="CAB4046091.1"/>
    </source>
</evidence>
<keyword evidence="2" id="KW-1185">Reference proteome</keyword>
<accession>A0A7D9KLJ9</accession>
<dbReference type="Proteomes" id="UP001152795">
    <property type="component" value="Unassembled WGS sequence"/>
</dbReference>
<proteinExistence type="predicted"/>
<gene>
    <name evidence="1" type="ORF">PACLA_8A075859</name>
</gene>
<dbReference type="InterPro" id="IPR036875">
    <property type="entry name" value="Znf_CCHC_sf"/>
</dbReference>
<dbReference type="GO" id="GO:0003676">
    <property type="term" value="F:nucleic acid binding"/>
    <property type="evidence" value="ECO:0007669"/>
    <property type="project" value="InterPro"/>
</dbReference>
<reference evidence="1" key="1">
    <citation type="submission" date="2020-04" db="EMBL/GenBank/DDBJ databases">
        <authorList>
            <person name="Alioto T."/>
            <person name="Alioto T."/>
            <person name="Gomez Garrido J."/>
        </authorList>
    </citation>
    <scope>NUCLEOTIDE SEQUENCE</scope>
    <source>
        <strain evidence="1">A484AB</strain>
    </source>
</reference>
<dbReference type="PROSITE" id="PS50158">
    <property type="entry name" value="ZF_CCHC"/>
    <property type="match status" value="1"/>
</dbReference>
<dbReference type="AlphaFoldDB" id="A0A7D9KLJ9"/>
<dbReference type="GO" id="GO:0008270">
    <property type="term" value="F:zinc ion binding"/>
    <property type="evidence" value="ECO:0007669"/>
    <property type="project" value="InterPro"/>
</dbReference>